<dbReference type="PROSITE" id="PS00107">
    <property type="entry name" value="PROTEIN_KINASE_ATP"/>
    <property type="match status" value="1"/>
</dbReference>
<evidence type="ECO:0000313" key="17">
    <source>
        <dbReference type="Proteomes" id="UP001210211"/>
    </source>
</evidence>
<evidence type="ECO:0000256" key="2">
    <source>
        <dbReference type="ARBA" id="ARBA00022527"/>
    </source>
</evidence>
<dbReference type="PROSITE" id="PS00108">
    <property type="entry name" value="PROTEIN_KINASE_ST"/>
    <property type="match status" value="1"/>
</dbReference>
<proteinExistence type="predicted"/>
<keyword evidence="17" id="KW-1185">Reference proteome</keyword>
<evidence type="ECO:0000256" key="7">
    <source>
        <dbReference type="ARBA" id="ARBA00022777"/>
    </source>
</evidence>
<dbReference type="InterPro" id="IPR000719">
    <property type="entry name" value="Prot_kinase_dom"/>
</dbReference>
<feature type="signal peptide" evidence="14">
    <location>
        <begin position="1"/>
        <end position="22"/>
    </location>
</feature>
<keyword evidence="7" id="KW-0418">Kinase</keyword>
<dbReference type="AlphaFoldDB" id="A0AAD5ZDS5"/>
<evidence type="ECO:0000256" key="11">
    <source>
        <dbReference type="ARBA" id="ARBA00023157"/>
    </source>
</evidence>
<feature type="chain" id="PRO_5042131518" description="Protein kinase domain-containing protein" evidence="14">
    <location>
        <begin position="23"/>
        <end position="753"/>
    </location>
</feature>
<evidence type="ECO:0000259" key="15">
    <source>
        <dbReference type="PROSITE" id="PS50011"/>
    </source>
</evidence>
<evidence type="ECO:0000313" key="16">
    <source>
        <dbReference type="EMBL" id="KAJ3691690.1"/>
    </source>
</evidence>
<keyword evidence="4 13" id="KW-0812">Transmembrane</keyword>
<evidence type="ECO:0000256" key="5">
    <source>
        <dbReference type="ARBA" id="ARBA00022729"/>
    </source>
</evidence>
<keyword evidence="6 12" id="KW-0547">Nucleotide-binding</keyword>
<organism evidence="16 17">
    <name type="scientific">Rhynchospora tenuis</name>
    <dbReference type="NCBI Taxonomy" id="198213"/>
    <lineage>
        <taxon>Eukaryota</taxon>
        <taxon>Viridiplantae</taxon>
        <taxon>Streptophyta</taxon>
        <taxon>Embryophyta</taxon>
        <taxon>Tracheophyta</taxon>
        <taxon>Spermatophyta</taxon>
        <taxon>Magnoliopsida</taxon>
        <taxon>Liliopsida</taxon>
        <taxon>Poales</taxon>
        <taxon>Cyperaceae</taxon>
        <taxon>Cyperoideae</taxon>
        <taxon>Rhynchosporeae</taxon>
        <taxon>Rhynchospora</taxon>
    </lineage>
</organism>
<reference evidence="16 17" key="1">
    <citation type="journal article" date="2022" name="Cell">
        <title>Repeat-based holocentromeres influence genome architecture and karyotype evolution.</title>
        <authorList>
            <person name="Hofstatter P.G."/>
            <person name="Thangavel G."/>
            <person name="Lux T."/>
            <person name="Neumann P."/>
            <person name="Vondrak T."/>
            <person name="Novak P."/>
            <person name="Zhang M."/>
            <person name="Costa L."/>
            <person name="Castellani M."/>
            <person name="Scott A."/>
            <person name="Toegelov H."/>
            <person name="Fuchs J."/>
            <person name="Mata-Sucre Y."/>
            <person name="Dias Y."/>
            <person name="Vanzela A.L.L."/>
            <person name="Huettel B."/>
            <person name="Almeida C.C.S."/>
            <person name="Simkova H."/>
            <person name="Souza G."/>
            <person name="Pedrosa-Harand A."/>
            <person name="Macas J."/>
            <person name="Mayer K.F.X."/>
            <person name="Houben A."/>
            <person name="Marques A."/>
        </authorList>
    </citation>
    <scope>NUCLEOTIDE SEQUENCE [LARGE SCALE GENOMIC DNA]</scope>
    <source>
        <strain evidence="16">RhyTen1mFocal</strain>
    </source>
</reference>
<dbReference type="Gene3D" id="1.10.510.10">
    <property type="entry name" value="Transferase(Phosphotransferase) domain 1"/>
    <property type="match status" value="1"/>
</dbReference>
<dbReference type="EMBL" id="JAMRDG010000002">
    <property type="protein sequence ID" value="KAJ3691690.1"/>
    <property type="molecule type" value="Genomic_DNA"/>
</dbReference>
<keyword evidence="5 14" id="KW-0732">Signal</keyword>
<keyword evidence="11" id="KW-1015">Disulfide bond</keyword>
<comment type="caution">
    <text evidence="16">The sequence shown here is derived from an EMBL/GenBank/DDBJ whole genome shotgun (WGS) entry which is preliminary data.</text>
</comment>
<accession>A0AAD5ZDS5</accession>
<dbReference type="PROSITE" id="PS50011">
    <property type="entry name" value="PROTEIN_KINASE_DOM"/>
    <property type="match status" value="1"/>
</dbReference>
<dbReference type="GO" id="GO:0005509">
    <property type="term" value="F:calcium ion binding"/>
    <property type="evidence" value="ECO:0007669"/>
    <property type="project" value="InterPro"/>
</dbReference>
<dbReference type="InterPro" id="IPR011009">
    <property type="entry name" value="Kinase-like_dom_sf"/>
</dbReference>
<dbReference type="CDD" id="cd14066">
    <property type="entry name" value="STKc_IRAK"/>
    <property type="match status" value="1"/>
</dbReference>
<feature type="binding site" evidence="12">
    <location>
        <position position="455"/>
    </location>
    <ligand>
        <name>ATP</name>
        <dbReference type="ChEBI" id="CHEBI:30616"/>
    </ligand>
</feature>
<dbReference type="Proteomes" id="UP001210211">
    <property type="component" value="Unassembled WGS sequence"/>
</dbReference>
<dbReference type="InterPro" id="IPR000742">
    <property type="entry name" value="EGF"/>
</dbReference>
<dbReference type="Pfam" id="PF00069">
    <property type="entry name" value="Pkinase"/>
    <property type="match status" value="1"/>
</dbReference>
<dbReference type="SUPFAM" id="SSF57196">
    <property type="entry name" value="EGF/Laminin"/>
    <property type="match status" value="1"/>
</dbReference>
<dbReference type="Gene3D" id="3.30.200.20">
    <property type="entry name" value="Phosphorylase Kinase, domain 1"/>
    <property type="match status" value="1"/>
</dbReference>
<dbReference type="GO" id="GO:0007166">
    <property type="term" value="P:cell surface receptor signaling pathway"/>
    <property type="evidence" value="ECO:0007669"/>
    <property type="project" value="InterPro"/>
</dbReference>
<dbReference type="PANTHER" id="PTHR27005:SF168">
    <property type="entry name" value="WALL-ASSOCIATED RECEPTOR KINASE 17"/>
    <property type="match status" value="1"/>
</dbReference>
<dbReference type="FunFam" id="3.30.200.20:FF:000043">
    <property type="entry name" value="Wall-associated receptor kinase 2"/>
    <property type="match status" value="1"/>
</dbReference>
<dbReference type="SMART" id="SM00220">
    <property type="entry name" value="S_TKc"/>
    <property type="match status" value="1"/>
</dbReference>
<gene>
    <name evidence="16" type="ORF">LUZ61_020854</name>
</gene>
<keyword evidence="10 13" id="KW-0472">Membrane</keyword>
<keyword evidence="3" id="KW-0808">Transferase</keyword>
<dbReference type="SUPFAM" id="SSF56112">
    <property type="entry name" value="Protein kinase-like (PK-like)"/>
    <property type="match status" value="1"/>
</dbReference>
<evidence type="ECO:0000256" key="3">
    <source>
        <dbReference type="ARBA" id="ARBA00022679"/>
    </source>
</evidence>
<dbReference type="FunFam" id="1.10.510.10:FF:000084">
    <property type="entry name" value="Wall-associated receptor kinase 2"/>
    <property type="match status" value="1"/>
</dbReference>
<evidence type="ECO:0000256" key="4">
    <source>
        <dbReference type="ARBA" id="ARBA00022692"/>
    </source>
</evidence>
<evidence type="ECO:0000256" key="1">
    <source>
        <dbReference type="ARBA" id="ARBA00004479"/>
    </source>
</evidence>
<dbReference type="GO" id="GO:0005886">
    <property type="term" value="C:plasma membrane"/>
    <property type="evidence" value="ECO:0007669"/>
    <property type="project" value="TreeGrafter"/>
</dbReference>
<feature type="domain" description="Protein kinase" evidence="15">
    <location>
        <begin position="426"/>
        <end position="697"/>
    </location>
</feature>
<dbReference type="InterPro" id="IPR001881">
    <property type="entry name" value="EGF-like_Ca-bd_dom"/>
</dbReference>
<feature type="transmembrane region" description="Helical" evidence="13">
    <location>
        <begin position="354"/>
        <end position="375"/>
    </location>
</feature>
<dbReference type="Gene3D" id="2.10.25.10">
    <property type="entry name" value="Laminin"/>
    <property type="match status" value="2"/>
</dbReference>
<dbReference type="GO" id="GO:0005524">
    <property type="term" value="F:ATP binding"/>
    <property type="evidence" value="ECO:0007669"/>
    <property type="project" value="UniProtKB-UniRule"/>
</dbReference>
<keyword evidence="2" id="KW-0723">Serine/threonine-protein kinase</keyword>
<evidence type="ECO:0000256" key="9">
    <source>
        <dbReference type="ARBA" id="ARBA00022989"/>
    </source>
</evidence>
<dbReference type="SMART" id="SM00181">
    <property type="entry name" value="EGF"/>
    <property type="match status" value="2"/>
</dbReference>
<evidence type="ECO:0000256" key="8">
    <source>
        <dbReference type="ARBA" id="ARBA00022840"/>
    </source>
</evidence>
<protein>
    <recommendedName>
        <fullName evidence="15">Protein kinase domain-containing protein</fullName>
    </recommendedName>
</protein>
<name>A0AAD5ZDS5_9POAL</name>
<keyword evidence="8 12" id="KW-0067">ATP-binding</keyword>
<evidence type="ECO:0000256" key="14">
    <source>
        <dbReference type="SAM" id="SignalP"/>
    </source>
</evidence>
<dbReference type="SMART" id="SM00179">
    <property type="entry name" value="EGF_CA"/>
    <property type="match status" value="1"/>
</dbReference>
<keyword evidence="9 13" id="KW-1133">Transmembrane helix</keyword>
<dbReference type="CDD" id="cd00054">
    <property type="entry name" value="EGF_CA"/>
    <property type="match status" value="1"/>
</dbReference>
<comment type="subcellular location">
    <subcellularLocation>
        <location evidence="1">Membrane</location>
        <topology evidence="1">Single-pass type I membrane protein</topology>
    </subcellularLocation>
</comment>
<dbReference type="InterPro" id="IPR045274">
    <property type="entry name" value="WAK-like"/>
</dbReference>
<dbReference type="GO" id="GO:0004674">
    <property type="term" value="F:protein serine/threonine kinase activity"/>
    <property type="evidence" value="ECO:0007669"/>
    <property type="project" value="UniProtKB-KW"/>
</dbReference>
<evidence type="ECO:0000256" key="12">
    <source>
        <dbReference type="PROSITE-ProRule" id="PRU10141"/>
    </source>
</evidence>
<evidence type="ECO:0000256" key="6">
    <source>
        <dbReference type="ARBA" id="ARBA00022741"/>
    </source>
</evidence>
<dbReference type="InterPro" id="IPR017441">
    <property type="entry name" value="Protein_kinase_ATP_BS"/>
</dbReference>
<evidence type="ECO:0000256" key="13">
    <source>
        <dbReference type="SAM" id="Phobius"/>
    </source>
</evidence>
<sequence>MTFRSSLLFFMLMAILTHRSHCSFDWWEGQPCDSIPFPFGIHGRALPGFELSCDSGEAYLLPRNNQSYLLKAIWENTLIIAIGSIYNRCYDNNGSEIIEDNSSLLNLEGTPYTLSSSENILVVVGCDGLLKITNNAINGRTSGCVTFCDSSINDQDYICMGLGCCHAALPSFGGMKRFGLEFNRITNSTSGQRFGRFSNCSIAFITDISELEGQAGPGGYSFYFPKVNTSYLFSKDKSYYPYIRPLTLHWTIGNRSCNESNCTNNSNCYDSSSDPDLSYNISGYYCNCSQGFQGNPYIVGGCTDIDECRYPEMNPCVGRCINEIGNASCACPPGMVGDGKKGGTGCRRVFPLDLTLGLGLGSIFILTTATFWWYMSFQKGKLIKMRAKFFRQNGGYLLKQRYDSKGIDSTRKIFTTDQLQKATDNYNENRVLGRGGFGTVYKGILQDKTVVAIKKSKLSDPSQVESFVNEITILSQINHKNIVKLLGCCLETEVPSLVYEFVPNGTLFNLISGPIPLSWKDRLQIAADVAGALAYLHSAASPPVIHRDIKSSNILLDKKYTAKISDFGASRSVPFDQTHVTTVVQGTFGYLDPEYFTTHQLTEKSDIYSFGVVLAELWLREKPISYERPVEIQGLAAYFNRLASSGSLMQVMDPYIVEEAGVEQIEAVGTLTDKCLCLKGEERPTMREVATELERILRAIEPDLTNTNSDALIPLLSGPEIAGQSSHSTVKEEEVTRQYSLETSMLSSMELPR</sequence>
<evidence type="ECO:0000256" key="10">
    <source>
        <dbReference type="ARBA" id="ARBA00023136"/>
    </source>
</evidence>
<dbReference type="PANTHER" id="PTHR27005">
    <property type="entry name" value="WALL-ASSOCIATED RECEPTOR KINASE-LIKE 21"/>
    <property type="match status" value="1"/>
</dbReference>
<dbReference type="InterPro" id="IPR008271">
    <property type="entry name" value="Ser/Thr_kinase_AS"/>
</dbReference>